<feature type="region of interest" description="Disordered" evidence="1">
    <location>
        <begin position="1"/>
        <end position="129"/>
    </location>
</feature>
<name>A0A5E4D881_MARMO</name>
<reference evidence="2" key="1">
    <citation type="submission" date="2019-04" db="EMBL/GenBank/DDBJ databases">
        <authorList>
            <person name="Alioto T."/>
            <person name="Alioto T."/>
        </authorList>
    </citation>
    <scope>NUCLEOTIDE SEQUENCE [LARGE SCALE GENOMIC DNA]</scope>
</reference>
<organism evidence="2 3">
    <name type="scientific">Marmota monax</name>
    <name type="common">Woodchuck</name>
    <dbReference type="NCBI Taxonomy" id="9995"/>
    <lineage>
        <taxon>Eukaryota</taxon>
        <taxon>Metazoa</taxon>
        <taxon>Chordata</taxon>
        <taxon>Craniata</taxon>
        <taxon>Vertebrata</taxon>
        <taxon>Euteleostomi</taxon>
        <taxon>Mammalia</taxon>
        <taxon>Eutheria</taxon>
        <taxon>Euarchontoglires</taxon>
        <taxon>Glires</taxon>
        <taxon>Rodentia</taxon>
        <taxon>Sciuromorpha</taxon>
        <taxon>Sciuridae</taxon>
        <taxon>Xerinae</taxon>
        <taxon>Marmotini</taxon>
        <taxon>Marmota</taxon>
    </lineage>
</organism>
<gene>
    <name evidence="2" type="ORF">MONAX_5E027605</name>
</gene>
<keyword evidence="3" id="KW-1185">Reference proteome</keyword>
<comment type="caution">
    <text evidence="2">The sequence shown here is derived from an EMBL/GenBank/DDBJ whole genome shotgun (WGS) entry which is preliminary data.</text>
</comment>
<evidence type="ECO:0000313" key="3">
    <source>
        <dbReference type="Proteomes" id="UP000335636"/>
    </source>
</evidence>
<sequence>PGGELLPASLLKLSPPSSFSLPPNKVMPSVDLLSPFPLSDSLPPEPLPPLDSKAIEDPLPPPSLSLPPPPPHPTQETDTLLPQDATLPVVNSPTGLSTSVPVGGMDHSSTEPPAKNVLSSNLAQDDVKQ</sequence>
<dbReference type="EMBL" id="CABDUW010004410">
    <property type="protein sequence ID" value="VTJ90365.1"/>
    <property type="molecule type" value="Genomic_DNA"/>
</dbReference>
<feature type="compositionally biased region" description="Pro residues" evidence="1">
    <location>
        <begin position="58"/>
        <end position="73"/>
    </location>
</feature>
<dbReference type="AlphaFoldDB" id="A0A5E4D881"/>
<feature type="compositionally biased region" description="Polar residues" evidence="1">
    <location>
        <begin position="89"/>
        <end position="100"/>
    </location>
</feature>
<evidence type="ECO:0000313" key="2">
    <source>
        <dbReference type="EMBL" id="VTJ90365.1"/>
    </source>
</evidence>
<feature type="non-terminal residue" evidence="2">
    <location>
        <position position="1"/>
    </location>
</feature>
<accession>A0A5E4D881</accession>
<evidence type="ECO:0000256" key="1">
    <source>
        <dbReference type="SAM" id="MobiDB-lite"/>
    </source>
</evidence>
<proteinExistence type="predicted"/>
<dbReference type="Proteomes" id="UP000335636">
    <property type="component" value="Unassembled WGS sequence"/>
</dbReference>
<protein>
    <submittedName>
        <fullName evidence="2">Uncharacterized protein</fullName>
    </submittedName>
</protein>
<feature type="compositionally biased region" description="Low complexity" evidence="1">
    <location>
        <begin position="1"/>
        <end position="42"/>
    </location>
</feature>